<dbReference type="SUPFAM" id="SSF103473">
    <property type="entry name" value="MFS general substrate transporter"/>
    <property type="match status" value="1"/>
</dbReference>
<comment type="similarity">
    <text evidence="2">Belongs to the major facilitator superfamily. Monocarboxylate porter (TC 2.A.1.13) family.</text>
</comment>
<evidence type="ECO:0000256" key="3">
    <source>
        <dbReference type="SAM" id="MobiDB-lite"/>
    </source>
</evidence>
<protein>
    <recommendedName>
        <fullName evidence="7">Major facilitator superfamily (MFS) profile domain-containing protein</fullName>
    </recommendedName>
</protein>
<feature type="transmembrane region" description="Helical" evidence="4">
    <location>
        <begin position="250"/>
        <end position="270"/>
    </location>
</feature>
<feature type="transmembrane region" description="Helical" evidence="4">
    <location>
        <begin position="354"/>
        <end position="378"/>
    </location>
</feature>
<dbReference type="OMA" id="EWAAFTE"/>
<evidence type="ECO:0000256" key="4">
    <source>
        <dbReference type="SAM" id="Phobius"/>
    </source>
</evidence>
<evidence type="ECO:0008006" key="7">
    <source>
        <dbReference type="Google" id="ProtNLM"/>
    </source>
</evidence>
<dbReference type="OrthoDB" id="6499973at2759"/>
<name>R7Z1J1_CONA1</name>
<proteinExistence type="inferred from homology"/>
<feature type="transmembrane region" description="Helical" evidence="4">
    <location>
        <begin position="183"/>
        <end position="206"/>
    </location>
</feature>
<dbReference type="PANTHER" id="PTHR11360:SF130">
    <property type="entry name" value="MAJOR FACILITATOR SUPERFAMILY (MFS) PROFILE DOMAIN-CONTAINING PROTEIN-RELATED"/>
    <property type="match status" value="1"/>
</dbReference>
<feature type="compositionally biased region" description="Basic and acidic residues" evidence="3">
    <location>
        <begin position="26"/>
        <end position="35"/>
    </location>
</feature>
<feature type="compositionally biased region" description="Basic and acidic residues" evidence="3">
    <location>
        <begin position="1"/>
        <end position="15"/>
    </location>
</feature>
<feature type="compositionally biased region" description="Basic and acidic residues" evidence="3">
    <location>
        <begin position="46"/>
        <end position="56"/>
    </location>
</feature>
<dbReference type="AlphaFoldDB" id="R7Z1J1"/>
<dbReference type="RefSeq" id="XP_007783226.1">
    <property type="nucleotide sequence ID" value="XM_007785036.1"/>
</dbReference>
<evidence type="ECO:0000313" key="6">
    <source>
        <dbReference type="Proteomes" id="UP000016924"/>
    </source>
</evidence>
<feature type="transmembrane region" description="Helical" evidence="4">
    <location>
        <begin position="384"/>
        <end position="406"/>
    </location>
</feature>
<feature type="transmembrane region" description="Helical" evidence="4">
    <location>
        <begin position="450"/>
        <end position="470"/>
    </location>
</feature>
<dbReference type="EMBL" id="JH767591">
    <property type="protein sequence ID" value="EON67909.1"/>
    <property type="molecule type" value="Genomic_DNA"/>
</dbReference>
<dbReference type="HOGENOM" id="CLU_001265_1_1_1"/>
<evidence type="ECO:0000256" key="1">
    <source>
        <dbReference type="ARBA" id="ARBA00004141"/>
    </source>
</evidence>
<comment type="subcellular location">
    <subcellularLocation>
        <location evidence="1">Membrane</location>
        <topology evidence="1">Multi-pass membrane protein</topology>
    </subcellularLocation>
</comment>
<feature type="transmembrane region" description="Helical" evidence="4">
    <location>
        <begin position="132"/>
        <end position="151"/>
    </location>
</feature>
<dbReference type="PANTHER" id="PTHR11360">
    <property type="entry name" value="MONOCARBOXYLATE TRANSPORTER"/>
    <property type="match status" value="1"/>
</dbReference>
<dbReference type="InterPro" id="IPR050327">
    <property type="entry name" value="Proton-linked_MCT"/>
</dbReference>
<feature type="transmembrane region" description="Helical" evidence="4">
    <location>
        <begin position="321"/>
        <end position="342"/>
    </location>
</feature>
<dbReference type="GO" id="GO:0022857">
    <property type="term" value="F:transmembrane transporter activity"/>
    <property type="evidence" value="ECO:0007669"/>
    <property type="project" value="InterPro"/>
</dbReference>
<keyword evidence="4" id="KW-0472">Membrane</keyword>
<dbReference type="InterPro" id="IPR036259">
    <property type="entry name" value="MFS_trans_sf"/>
</dbReference>
<feature type="transmembrane region" description="Helical" evidence="4">
    <location>
        <begin position="418"/>
        <end position="438"/>
    </location>
</feature>
<reference evidence="6" key="1">
    <citation type="submission" date="2012-06" db="EMBL/GenBank/DDBJ databases">
        <title>The genome sequence of Coniosporium apollinis CBS 100218.</title>
        <authorList>
            <consortium name="The Broad Institute Genome Sequencing Platform"/>
            <person name="Cuomo C."/>
            <person name="Gorbushina A."/>
            <person name="Noack S."/>
            <person name="Walker B."/>
            <person name="Young S.K."/>
            <person name="Zeng Q."/>
            <person name="Gargeya S."/>
            <person name="Fitzgerald M."/>
            <person name="Haas B."/>
            <person name="Abouelleil A."/>
            <person name="Alvarado L."/>
            <person name="Arachchi H.M."/>
            <person name="Berlin A.M."/>
            <person name="Chapman S.B."/>
            <person name="Goldberg J."/>
            <person name="Griggs A."/>
            <person name="Gujja S."/>
            <person name="Hansen M."/>
            <person name="Howarth C."/>
            <person name="Imamovic A."/>
            <person name="Larimer J."/>
            <person name="McCowan C."/>
            <person name="Montmayeur A."/>
            <person name="Murphy C."/>
            <person name="Neiman D."/>
            <person name="Pearson M."/>
            <person name="Priest M."/>
            <person name="Roberts A."/>
            <person name="Saif S."/>
            <person name="Shea T."/>
            <person name="Sisk P."/>
            <person name="Sykes S."/>
            <person name="Wortman J."/>
            <person name="Nusbaum C."/>
            <person name="Birren B."/>
        </authorList>
    </citation>
    <scope>NUCLEOTIDE SEQUENCE [LARGE SCALE GENOMIC DNA]</scope>
    <source>
        <strain evidence="6">CBS 100218</strain>
    </source>
</reference>
<sequence>MQVTESDHTVDEKELGSGAQTPNSHFTDHIYKSEDNLPTMSDGFDADGRPIADTEPKVVASSLRPTLTRIITGRSVASSWKDPGPPPDGGVTAWTQAIMAHIVISNTWGYMSSYGVFQAYYVTALGRSPSDISWVGSVQMFLVFLIGTFSGRALDYGLFRPIFVTGFCLHLLGMFMTSLCTQYWQLFLAQGLCTGIGSGLMFCPTMSLLSTYFSKKRALAIGIAASGSCTGGLIYPVIVQQLLPRIGFGWTVRVLGFFTLGLGIPTVVFLKSRLPPRKSGPLVEFSAFKELPYTLFLVGMFLNFWGLFFAFYYVSAYGRDIIGFTYTDSITLLLIMNGVGLIGRILPNHLSDRFFGPLNTIIPFAFASGILLFGWAGVTSRGGLYAFAVVYGLSSAGMQGMFPAALSSLTTDLRRQGVRMGMGFSIVSVACLTGPPLAGALIQRNGGSYLYAQMWAGAVLICGGCTLCAARTAKVGFTLWAKV</sequence>
<dbReference type="GeneID" id="19904717"/>
<feature type="region of interest" description="Disordered" evidence="3">
    <location>
        <begin position="1"/>
        <end position="57"/>
    </location>
</feature>
<organism evidence="5 6">
    <name type="scientific">Coniosporium apollinis (strain CBS 100218)</name>
    <name type="common">Rock-inhabiting black yeast</name>
    <dbReference type="NCBI Taxonomy" id="1168221"/>
    <lineage>
        <taxon>Eukaryota</taxon>
        <taxon>Fungi</taxon>
        <taxon>Dikarya</taxon>
        <taxon>Ascomycota</taxon>
        <taxon>Pezizomycotina</taxon>
        <taxon>Dothideomycetes</taxon>
        <taxon>Dothideomycetes incertae sedis</taxon>
        <taxon>Coniosporium</taxon>
    </lineage>
</organism>
<feature type="transmembrane region" description="Helical" evidence="4">
    <location>
        <begin position="291"/>
        <end position="315"/>
    </location>
</feature>
<keyword evidence="4" id="KW-1133">Transmembrane helix</keyword>
<feature type="transmembrane region" description="Helical" evidence="4">
    <location>
        <begin position="218"/>
        <end position="238"/>
    </location>
</feature>
<evidence type="ECO:0000313" key="5">
    <source>
        <dbReference type="EMBL" id="EON67909.1"/>
    </source>
</evidence>
<dbReference type="Pfam" id="PF07690">
    <property type="entry name" value="MFS_1"/>
    <property type="match status" value="1"/>
</dbReference>
<dbReference type="InterPro" id="IPR011701">
    <property type="entry name" value="MFS"/>
</dbReference>
<dbReference type="eggNOG" id="KOG2504">
    <property type="taxonomic scope" value="Eukaryota"/>
</dbReference>
<dbReference type="Proteomes" id="UP000016924">
    <property type="component" value="Unassembled WGS sequence"/>
</dbReference>
<accession>R7Z1J1</accession>
<gene>
    <name evidence="5" type="ORF">W97_07406</name>
</gene>
<keyword evidence="4" id="KW-0812">Transmembrane</keyword>
<keyword evidence="6" id="KW-1185">Reference proteome</keyword>
<evidence type="ECO:0000256" key="2">
    <source>
        <dbReference type="ARBA" id="ARBA00006727"/>
    </source>
</evidence>
<feature type="transmembrane region" description="Helical" evidence="4">
    <location>
        <begin position="158"/>
        <end position="177"/>
    </location>
</feature>
<dbReference type="GO" id="GO:0016020">
    <property type="term" value="C:membrane"/>
    <property type="evidence" value="ECO:0007669"/>
    <property type="project" value="UniProtKB-SubCell"/>
</dbReference>
<dbReference type="Gene3D" id="1.20.1250.20">
    <property type="entry name" value="MFS general substrate transporter like domains"/>
    <property type="match status" value="1"/>
</dbReference>